<sequence length="34" mass="3772">MQARMQYVAVRAATGDVLFSGKDETSLIRQINDS</sequence>
<dbReference type="EMBL" id="CAUZLY010000015">
    <property type="protein sequence ID" value="CAK1254834.1"/>
    <property type="molecule type" value="Genomic_DNA"/>
</dbReference>
<keyword evidence="2" id="KW-1185">Reference proteome</keyword>
<dbReference type="Proteomes" id="UP001314200">
    <property type="component" value="Unassembled WGS sequence"/>
</dbReference>
<protein>
    <submittedName>
        <fullName evidence="1">Uncharacterized protein</fullName>
    </submittedName>
</protein>
<reference evidence="1 2" key="1">
    <citation type="submission" date="2023-10" db="EMBL/GenBank/DDBJ databases">
        <authorList>
            <person name="Botero Cardona J."/>
        </authorList>
    </citation>
    <scope>NUCLEOTIDE SEQUENCE [LARGE SCALE GENOMIC DNA]</scope>
    <source>
        <strain evidence="1 2">R-82641</strain>
    </source>
</reference>
<evidence type="ECO:0000313" key="2">
    <source>
        <dbReference type="Proteomes" id="UP001314200"/>
    </source>
</evidence>
<organism evidence="1 2">
    <name type="scientific">Fructobacillus cardui</name>
    <dbReference type="NCBI Taxonomy" id="2893170"/>
    <lineage>
        <taxon>Bacteria</taxon>
        <taxon>Bacillati</taxon>
        <taxon>Bacillota</taxon>
        <taxon>Bacilli</taxon>
        <taxon>Lactobacillales</taxon>
        <taxon>Lactobacillaceae</taxon>
        <taxon>Fructobacillus</taxon>
    </lineage>
</organism>
<gene>
    <name evidence="1" type="ORF">R82641_BJNNKPBH_01549</name>
</gene>
<comment type="caution">
    <text evidence="1">The sequence shown here is derived from an EMBL/GenBank/DDBJ whole genome shotgun (WGS) entry which is preliminary data.</text>
</comment>
<proteinExistence type="predicted"/>
<evidence type="ECO:0000313" key="1">
    <source>
        <dbReference type="EMBL" id="CAK1254834.1"/>
    </source>
</evidence>
<accession>A0ABM9N2C9</accession>
<name>A0ABM9N2C9_9LACO</name>